<evidence type="ECO:0000313" key="1">
    <source>
        <dbReference type="EMBL" id="KAJ8618484.1"/>
    </source>
</evidence>
<reference evidence="1 2" key="1">
    <citation type="journal article" date="2022" name="Hortic Res">
        <title>A haplotype resolved chromosomal level avocado genome allows analysis of novel avocado genes.</title>
        <authorList>
            <person name="Nath O."/>
            <person name="Fletcher S.J."/>
            <person name="Hayward A."/>
            <person name="Shaw L.M."/>
            <person name="Masouleh A.K."/>
            <person name="Furtado A."/>
            <person name="Henry R.J."/>
            <person name="Mitter N."/>
        </authorList>
    </citation>
    <scope>NUCLEOTIDE SEQUENCE [LARGE SCALE GENOMIC DNA]</scope>
    <source>
        <strain evidence="2">cv. Hass</strain>
    </source>
</reference>
<proteinExistence type="predicted"/>
<accession>A0ACC2KBH1</accession>
<keyword evidence="2" id="KW-1185">Reference proteome</keyword>
<dbReference type="Proteomes" id="UP001234297">
    <property type="component" value="Chromosome 4"/>
</dbReference>
<sequence length="379" mass="42066">MAEVVTNIGGKRRLPVWMLGVTAADQLRKSKHKDENHTLLEEQSTIQAAHPKAKPVTRRLEHQVSATEKAASEVDLGTLVHTNKAKRCNGDREIALEQAAKKKQKLTKYGTENREEIEENVLVNENGAPEMNSSTLIRCDKRRTVKKGKRKEDYDTSNTNSSDVDAQTKKAKTRCAEQKRAARKHTPRKKQKLKDYGNQSSEDISSSPTEGSEDEDLTMEDLMSMAEEYVKDSEKNCQRTTIEEPKSRSQFQNMAIISKNGSGGSLQVAGIVQEMSTCRTGSSPNLVGSEREERESLASGVTITTSRTGDPAQDMLELLLGPLLRKPQAGERTLDTLRKDMAIACDFGEDISSQAGVEQEVPLTKKRSSLKDKVAMFLE</sequence>
<name>A0ACC2KBH1_PERAE</name>
<gene>
    <name evidence="1" type="ORF">MRB53_014670</name>
</gene>
<protein>
    <submittedName>
        <fullName evidence="1">Uncharacterized protein</fullName>
    </submittedName>
</protein>
<dbReference type="EMBL" id="CM056812">
    <property type="protein sequence ID" value="KAJ8618484.1"/>
    <property type="molecule type" value="Genomic_DNA"/>
</dbReference>
<comment type="caution">
    <text evidence="1">The sequence shown here is derived from an EMBL/GenBank/DDBJ whole genome shotgun (WGS) entry which is preliminary data.</text>
</comment>
<organism evidence="1 2">
    <name type="scientific">Persea americana</name>
    <name type="common">Avocado</name>
    <dbReference type="NCBI Taxonomy" id="3435"/>
    <lineage>
        <taxon>Eukaryota</taxon>
        <taxon>Viridiplantae</taxon>
        <taxon>Streptophyta</taxon>
        <taxon>Embryophyta</taxon>
        <taxon>Tracheophyta</taxon>
        <taxon>Spermatophyta</taxon>
        <taxon>Magnoliopsida</taxon>
        <taxon>Magnoliidae</taxon>
        <taxon>Laurales</taxon>
        <taxon>Lauraceae</taxon>
        <taxon>Persea</taxon>
    </lineage>
</organism>
<evidence type="ECO:0000313" key="2">
    <source>
        <dbReference type="Proteomes" id="UP001234297"/>
    </source>
</evidence>